<evidence type="ECO:0000259" key="6">
    <source>
        <dbReference type="Pfam" id="PF02743"/>
    </source>
</evidence>
<gene>
    <name evidence="7" type="ORF">JCM21714_2280</name>
</gene>
<sequence length="205" mass="23551">MMEEQVNDNTIQLIDKVNETFEFYISNLQNYTYMIANNDEVQQFLETSEIDPAVLSDNKYEIQRFLRDFTAVSSEVAGGIMVVNHKGDYISNELYAPSVMELTEASWYQEAVNNQGIFKIIGRPMERRLNSIVDYQNDDVVTVVRAINDPFTEEVQGVVLIDLKLRVIAETVKDVTLGKSGYLMVMDDNGNNIYQLPNPFWIKCH</sequence>
<dbReference type="Proteomes" id="UP000019102">
    <property type="component" value="Unassembled WGS sequence"/>
</dbReference>
<dbReference type="STRING" id="1298598.JCM21714_2280"/>
<keyword evidence="8" id="KW-1185">Reference proteome</keyword>
<dbReference type="EMBL" id="BAVS01000010">
    <property type="protein sequence ID" value="GAE93225.1"/>
    <property type="molecule type" value="Genomic_DNA"/>
</dbReference>
<dbReference type="Gene3D" id="3.30.450.20">
    <property type="entry name" value="PAS domain"/>
    <property type="match status" value="2"/>
</dbReference>
<keyword evidence="5" id="KW-0472">Membrane</keyword>
<dbReference type="AlphaFoldDB" id="W4VII8"/>
<protein>
    <submittedName>
        <fullName evidence="7">Two-component sensor histidine kinase</fullName>
    </submittedName>
</protein>
<keyword evidence="7" id="KW-0808">Transferase</keyword>
<accession>W4VII8</accession>
<evidence type="ECO:0000313" key="7">
    <source>
        <dbReference type="EMBL" id="GAE93225.1"/>
    </source>
</evidence>
<comment type="caution">
    <text evidence="7">The sequence shown here is derived from an EMBL/GenBank/DDBJ whole genome shotgun (WGS) entry which is preliminary data.</text>
</comment>
<comment type="subcellular location">
    <subcellularLocation>
        <location evidence="1">Cell membrane</location>
        <topology evidence="1">Multi-pass membrane protein</topology>
    </subcellularLocation>
</comment>
<evidence type="ECO:0000256" key="4">
    <source>
        <dbReference type="ARBA" id="ARBA00022989"/>
    </source>
</evidence>
<keyword evidence="7" id="KW-0418">Kinase</keyword>
<keyword evidence="4" id="KW-1133">Transmembrane helix</keyword>
<dbReference type="InterPro" id="IPR033479">
    <property type="entry name" value="dCache_1"/>
</dbReference>
<keyword evidence="2" id="KW-1003">Cell membrane</keyword>
<organism evidence="7 8">
    <name type="scientific">Gracilibacillus boraciitolerans JCM 21714</name>
    <dbReference type="NCBI Taxonomy" id="1298598"/>
    <lineage>
        <taxon>Bacteria</taxon>
        <taxon>Bacillati</taxon>
        <taxon>Bacillota</taxon>
        <taxon>Bacilli</taxon>
        <taxon>Bacillales</taxon>
        <taxon>Bacillaceae</taxon>
        <taxon>Gracilibacillus</taxon>
    </lineage>
</organism>
<evidence type="ECO:0000256" key="1">
    <source>
        <dbReference type="ARBA" id="ARBA00004651"/>
    </source>
</evidence>
<evidence type="ECO:0000256" key="3">
    <source>
        <dbReference type="ARBA" id="ARBA00022692"/>
    </source>
</evidence>
<keyword evidence="3" id="KW-0812">Transmembrane</keyword>
<evidence type="ECO:0000313" key="8">
    <source>
        <dbReference type="Proteomes" id="UP000019102"/>
    </source>
</evidence>
<dbReference type="GO" id="GO:0016301">
    <property type="term" value="F:kinase activity"/>
    <property type="evidence" value="ECO:0007669"/>
    <property type="project" value="UniProtKB-KW"/>
</dbReference>
<feature type="domain" description="Cache" evidence="6">
    <location>
        <begin position="2"/>
        <end position="194"/>
    </location>
</feature>
<evidence type="ECO:0000256" key="2">
    <source>
        <dbReference type="ARBA" id="ARBA00022475"/>
    </source>
</evidence>
<dbReference type="eggNOG" id="COG2972">
    <property type="taxonomic scope" value="Bacteria"/>
</dbReference>
<name>W4VII8_9BACI</name>
<dbReference type="GO" id="GO:0005886">
    <property type="term" value="C:plasma membrane"/>
    <property type="evidence" value="ECO:0007669"/>
    <property type="project" value="UniProtKB-SubCell"/>
</dbReference>
<reference evidence="7 8" key="1">
    <citation type="journal article" date="2014" name="Genome Announc.">
        <title>Draft Genome Sequence of the Boron-Tolerant and Moderately Halotolerant Bacterium Gracilibacillus boraciitolerans JCM 21714T.</title>
        <authorList>
            <person name="Ahmed I."/>
            <person name="Oshima K."/>
            <person name="Suda W."/>
            <person name="Kitamura K."/>
            <person name="Iida T."/>
            <person name="Ohmori Y."/>
            <person name="Fujiwara T."/>
            <person name="Hattori M."/>
            <person name="Ohkuma M."/>
        </authorList>
    </citation>
    <scope>NUCLEOTIDE SEQUENCE [LARGE SCALE GENOMIC DNA]</scope>
    <source>
        <strain evidence="7 8">JCM 21714</strain>
    </source>
</reference>
<evidence type="ECO:0000256" key="5">
    <source>
        <dbReference type="ARBA" id="ARBA00023136"/>
    </source>
</evidence>
<dbReference type="Pfam" id="PF02743">
    <property type="entry name" value="dCache_1"/>
    <property type="match status" value="1"/>
</dbReference>
<proteinExistence type="predicted"/>